<sequence length="128" mass="14972">MTERRSWRASMDEGSEQKYVVVCKDGIEWKNKLEENKNKLVVAYFSADWCGPSRFIYPVVVDLAKKANETVLFIKIDVDKLWDIARHWKVVSLPTFVLIKNKEEKKRIQGAMKEELQDAVSPYFTQSN</sequence>
<dbReference type="SUPFAM" id="SSF52833">
    <property type="entry name" value="Thioredoxin-like"/>
    <property type="match status" value="1"/>
</dbReference>
<organism evidence="2">
    <name type="scientific">Tamarix hispida</name>
    <dbReference type="NCBI Taxonomy" id="189793"/>
    <lineage>
        <taxon>Eukaryota</taxon>
        <taxon>Viridiplantae</taxon>
        <taxon>Streptophyta</taxon>
        <taxon>Embryophyta</taxon>
        <taxon>Tracheophyta</taxon>
        <taxon>Spermatophyta</taxon>
        <taxon>Magnoliopsida</taxon>
        <taxon>eudicotyledons</taxon>
        <taxon>Gunneridae</taxon>
        <taxon>Pentapetalae</taxon>
        <taxon>Caryophyllales</taxon>
        <taxon>Tamaricaceae</taxon>
        <taxon>Tamarix</taxon>
    </lineage>
</organism>
<name>M1RFI7_9CARY</name>
<reference evidence="2" key="1">
    <citation type="journal article" date="2013" name="Plant Mol. Biol. Rep.">
        <title>Molecular Cloning and Expression Analysis of Nine ThTrx Genes in Tamarix hispida.</title>
        <authorList>
            <person name="Li H.-Y."/>
            <person name="Ning K."/>
            <person name="Song X."/>
            <person name="Wang Z.J."/>
            <person name="Liu G.-F."/>
            <person name="Jiang J."/>
            <person name="Zhang R.P."/>
            <person name="Li K.L."/>
        </authorList>
    </citation>
    <scope>NUCLEOTIDE SEQUENCE</scope>
</reference>
<dbReference type="PANTHER" id="PTHR10438:SF458">
    <property type="entry name" value="THIOREDOXIN H1-LIKE"/>
    <property type="match status" value="1"/>
</dbReference>
<proteinExistence type="evidence at transcript level"/>
<dbReference type="EMBL" id="KC164763">
    <property type="protein sequence ID" value="AGG19194.1"/>
    <property type="molecule type" value="mRNA"/>
</dbReference>
<dbReference type="AlphaFoldDB" id="M1RFI7"/>
<evidence type="ECO:0000313" key="2">
    <source>
        <dbReference type="EMBL" id="AGG19194.1"/>
    </source>
</evidence>
<accession>M1RFI7</accession>
<dbReference type="PROSITE" id="PS51352">
    <property type="entry name" value="THIOREDOXIN_2"/>
    <property type="match status" value="1"/>
</dbReference>
<dbReference type="InterPro" id="IPR050620">
    <property type="entry name" value="Thioredoxin_H-type-like"/>
</dbReference>
<dbReference type="InterPro" id="IPR013766">
    <property type="entry name" value="Thioredoxin_domain"/>
</dbReference>
<dbReference type="PANTHER" id="PTHR10438">
    <property type="entry name" value="THIOREDOXIN"/>
    <property type="match status" value="1"/>
</dbReference>
<dbReference type="Gene3D" id="3.40.30.10">
    <property type="entry name" value="Glutaredoxin"/>
    <property type="match status" value="1"/>
</dbReference>
<evidence type="ECO:0000259" key="1">
    <source>
        <dbReference type="PROSITE" id="PS51352"/>
    </source>
</evidence>
<gene>
    <name evidence="2" type="primary">Trx2</name>
</gene>
<dbReference type="CDD" id="cd02947">
    <property type="entry name" value="TRX_family"/>
    <property type="match status" value="1"/>
</dbReference>
<dbReference type="InterPro" id="IPR036249">
    <property type="entry name" value="Thioredoxin-like_sf"/>
</dbReference>
<feature type="domain" description="Thioredoxin" evidence="1">
    <location>
        <begin position="11"/>
        <end position="125"/>
    </location>
</feature>
<dbReference type="Pfam" id="PF00085">
    <property type="entry name" value="Thioredoxin"/>
    <property type="match status" value="1"/>
</dbReference>
<protein>
    <submittedName>
        <fullName evidence="2">Thioredoxin H-type 2</fullName>
    </submittedName>
</protein>